<dbReference type="InterPro" id="IPR050560">
    <property type="entry name" value="MYB_TF"/>
</dbReference>
<dbReference type="CDD" id="cd00167">
    <property type="entry name" value="SANT"/>
    <property type="match status" value="2"/>
</dbReference>
<organism evidence="7 8">
    <name type="scientific">Nyssa sinensis</name>
    <dbReference type="NCBI Taxonomy" id="561372"/>
    <lineage>
        <taxon>Eukaryota</taxon>
        <taxon>Viridiplantae</taxon>
        <taxon>Streptophyta</taxon>
        <taxon>Embryophyta</taxon>
        <taxon>Tracheophyta</taxon>
        <taxon>Spermatophyta</taxon>
        <taxon>Magnoliopsida</taxon>
        <taxon>eudicotyledons</taxon>
        <taxon>Gunneridae</taxon>
        <taxon>Pentapetalae</taxon>
        <taxon>asterids</taxon>
        <taxon>Cornales</taxon>
        <taxon>Nyssaceae</taxon>
        <taxon>Nyssa</taxon>
    </lineage>
</organism>
<dbReference type="PANTHER" id="PTHR45614:SF285">
    <property type="entry name" value="TRANSCRIPTION FACTOR MYB98"/>
    <property type="match status" value="1"/>
</dbReference>
<keyword evidence="3" id="KW-0238">DNA-binding</keyword>
<dbReference type="SUPFAM" id="SSF46689">
    <property type="entry name" value="Homeodomain-like"/>
    <property type="match status" value="1"/>
</dbReference>
<dbReference type="PROSITE" id="PS51294">
    <property type="entry name" value="HTH_MYB"/>
    <property type="match status" value="2"/>
</dbReference>
<dbReference type="Gene3D" id="1.10.10.60">
    <property type="entry name" value="Homeodomain-like"/>
    <property type="match status" value="2"/>
</dbReference>
<dbReference type="FunFam" id="1.10.10.60:FF:000381">
    <property type="entry name" value="Transcription factor MYB119"/>
    <property type="match status" value="1"/>
</dbReference>
<name>A0A5J5BDY2_9ASTE</name>
<dbReference type="OrthoDB" id="2143914at2759"/>
<dbReference type="SMART" id="SM00717">
    <property type="entry name" value="SANT"/>
    <property type="match status" value="2"/>
</dbReference>
<evidence type="ECO:0000259" key="5">
    <source>
        <dbReference type="PROSITE" id="PS50090"/>
    </source>
</evidence>
<keyword evidence="4" id="KW-0539">Nucleus</keyword>
<feature type="domain" description="HTH myb-type" evidence="6">
    <location>
        <begin position="120"/>
        <end position="174"/>
    </location>
</feature>
<evidence type="ECO:0000259" key="6">
    <source>
        <dbReference type="PROSITE" id="PS51294"/>
    </source>
</evidence>
<dbReference type="FunFam" id="1.10.10.60:FF:000010">
    <property type="entry name" value="Transcriptional activator Myb isoform A"/>
    <property type="match status" value="1"/>
</dbReference>
<protein>
    <recommendedName>
        <fullName evidence="9">Transcription factor MYB98</fullName>
    </recommendedName>
</protein>
<feature type="domain" description="Myb-like" evidence="5">
    <location>
        <begin position="171"/>
        <end position="221"/>
    </location>
</feature>
<evidence type="ECO:0000313" key="8">
    <source>
        <dbReference type="Proteomes" id="UP000325577"/>
    </source>
</evidence>
<evidence type="ECO:0000256" key="1">
    <source>
        <dbReference type="ARBA" id="ARBA00004123"/>
    </source>
</evidence>
<dbReference type="Pfam" id="PF13921">
    <property type="entry name" value="Myb_DNA-bind_6"/>
    <property type="match status" value="1"/>
</dbReference>
<dbReference type="InterPro" id="IPR009057">
    <property type="entry name" value="Homeodomain-like_sf"/>
</dbReference>
<dbReference type="EMBL" id="CM018036">
    <property type="protein sequence ID" value="KAA8540808.1"/>
    <property type="molecule type" value="Genomic_DNA"/>
</dbReference>
<dbReference type="InterPro" id="IPR017930">
    <property type="entry name" value="Myb_dom"/>
</dbReference>
<dbReference type="PANTHER" id="PTHR45614">
    <property type="entry name" value="MYB PROTEIN-RELATED"/>
    <property type="match status" value="1"/>
</dbReference>
<dbReference type="GO" id="GO:0005634">
    <property type="term" value="C:nucleus"/>
    <property type="evidence" value="ECO:0007669"/>
    <property type="project" value="UniProtKB-SubCell"/>
</dbReference>
<feature type="domain" description="Myb-like" evidence="5">
    <location>
        <begin position="119"/>
        <end position="170"/>
    </location>
</feature>
<keyword evidence="8" id="KW-1185">Reference proteome</keyword>
<feature type="domain" description="HTH myb-type" evidence="6">
    <location>
        <begin position="175"/>
        <end position="225"/>
    </location>
</feature>
<evidence type="ECO:0008006" key="9">
    <source>
        <dbReference type="Google" id="ProtNLM"/>
    </source>
</evidence>
<reference evidence="7 8" key="1">
    <citation type="submission" date="2019-09" db="EMBL/GenBank/DDBJ databases">
        <title>A chromosome-level genome assembly of the Chinese tupelo Nyssa sinensis.</title>
        <authorList>
            <person name="Yang X."/>
            <person name="Kang M."/>
            <person name="Yang Y."/>
            <person name="Xiong H."/>
            <person name="Wang M."/>
            <person name="Zhang Z."/>
            <person name="Wang Z."/>
            <person name="Wu H."/>
            <person name="Ma T."/>
            <person name="Liu J."/>
            <person name="Xi Z."/>
        </authorList>
    </citation>
    <scope>NUCLEOTIDE SEQUENCE [LARGE SCALE GENOMIC DNA]</scope>
    <source>
        <strain evidence="7">J267</strain>
        <tissue evidence="7">Leaf</tissue>
    </source>
</reference>
<dbReference type="GO" id="GO:0000978">
    <property type="term" value="F:RNA polymerase II cis-regulatory region sequence-specific DNA binding"/>
    <property type="evidence" value="ECO:0007669"/>
    <property type="project" value="TreeGrafter"/>
</dbReference>
<gene>
    <name evidence="7" type="ORF">F0562_024771</name>
</gene>
<evidence type="ECO:0000256" key="2">
    <source>
        <dbReference type="ARBA" id="ARBA00022737"/>
    </source>
</evidence>
<dbReference type="PROSITE" id="PS50090">
    <property type="entry name" value="MYB_LIKE"/>
    <property type="match status" value="2"/>
</dbReference>
<evidence type="ECO:0000313" key="7">
    <source>
        <dbReference type="EMBL" id="KAA8540808.1"/>
    </source>
</evidence>
<dbReference type="AlphaFoldDB" id="A0A5J5BDY2"/>
<sequence length="396" mass="45593">MNPQIGVETTCFDSLDPFTYGWSSTNLGFCEFKPFAENYGGNGAFMQNFQGAGYMNYPKKTPVIGVPLNYQDVKPMNFVTPDEGSCIMAGNGYYNEVGIRKNRAFGLTKKSSYKGYKKPKSVKQGQWTTEEDRLLIHLVKTYGMRKWSQIAQTLKGRIGKQCRERWHNHLRPDIKKDTWSEEEDKIIIEAHGEIGNKWAEIAKRLPGRTENSIKNHWNATKRRQLFSRRKCRRRHHKKDSLLQNYIKSLDLDGKLDHHKNNEYSASCHDHAYLKVINDPKTIASTQLQPAADQTSCLEFCPSDIDHLLVPNYDFNEVLDFAFDTKLFDDDQSSIIDRDSLLDHDQDHQLPCGVPVNVDGKSFDMEMVVPLDMASLMQYCEVKKELDLVDMISQVNF</sequence>
<accession>A0A5J5BDY2</accession>
<dbReference type="GO" id="GO:0000981">
    <property type="term" value="F:DNA-binding transcription factor activity, RNA polymerase II-specific"/>
    <property type="evidence" value="ECO:0007669"/>
    <property type="project" value="TreeGrafter"/>
</dbReference>
<proteinExistence type="predicted"/>
<dbReference type="Proteomes" id="UP000325577">
    <property type="component" value="Linkage Group LG13"/>
</dbReference>
<keyword evidence="2" id="KW-0677">Repeat</keyword>
<evidence type="ECO:0000256" key="3">
    <source>
        <dbReference type="ARBA" id="ARBA00023125"/>
    </source>
</evidence>
<dbReference type="InterPro" id="IPR001005">
    <property type="entry name" value="SANT/Myb"/>
</dbReference>
<evidence type="ECO:0000256" key="4">
    <source>
        <dbReference type="ARBA" id="ARBA00023242"/>
    </source>
</evidence>
<comment type="subcellular location">
    <subcellularLocation>
        <location evidence="1">Nucleus</location>
    </subcellularLocation>
</comment>